<evidence type="ECO:0000313" key="4">
    <source>
        <dbReference type="EMBL" id="KAH7240498.1"/>
    </source>
</evidence>
<dbReference type="Gene3D" id="1.25.40.20">
    <property type="entry name" value="Ankyrin repeat-containing domain"/>
    <property type="match status" value="3"/>
</dbReference>
<dbReference type="InterPro" id="IPR036770">
    <property type="entry name" value="Ankyrin_rpt-contain_sf"/>
</dbReference>
<keyword evidence="5" id="KW-1185">Reference proteome</keyword>
<dbReference type="Pfam" id="PF12796">
    <property type="entry name" value="Ank_2"/>
    <property type="match status" value="1"/>
</dbReference>
<reference evidence="4" key="1">
    <citation type="journal article" date="2021" name="Nat. Commun.">
        <title>Genetic determinants of endophytism in the Arabidopsis root mycobiome.</title>
        <authorList>
            <person name="Mesny F."/>
            <person name="Miyauchi S."/>
            <person name="Thiergart T."/>
            <person name="Pickel B."/>
            <person name="Atanasova L."/>
            <person name="Karlsson M."/>
            <person name="Huettel B."/>
            <person name="Barry K.W."/>
            <person name="Haridas S."/>
            <person name="Chen C."/>
            <person name="Bauer D."/>
            <person name="Andreopoulos W."/>
            <person name="Pangilinan J."/>
            <person name="LaButti K."/>
            <person name="Riley R."/>
            <person name="Lipzen A."/>
            <person name="Clum A."/>
            <person name="Drula E."/>
            <person name="Henrissat B."/>
            <person name="Kohler A."/>
            <person name="Grigoriev I.V."/>
            <person name="Martin F.M."/>
            <person name="Hacquard S."/>
        </authorList>
    </citation>
    <scope>NUCLEOTIDE SEQUENCE</scope>
    <source>
        <strain evidence="4">FSSC 5 MPI-SDFR-AT-0091</strain>
    </source>
</reference>
<dbReference type="Proteomes" id="UP000736672">
    <property type="component" value="Unassembled WGS sequence"/>
</dbReference>
<dbReference type="OrthoDB" id="10261951at2759"/>
<evidence type="ECO:0000256" key="3">
    <source>
        <dbReference type="PROSITE-ProRule" id="PRU00023"/>
    </source>
</evidence>
<organism evidence="4 5">
    <name type="scientific">Fusarium solani</name>
    <name type="common">Filamentous fungus</name>
    <dbReference type="NCBI Taxonomy" id="169388"/>
    <lineage>
        <taxon>Eukaryota</taxon>
        <taxon>Fungi</taxon>
        <taxon>Dikarya</taxon>
        <taxon>Ascomycota</taxon>
        <taxon>Pezizomycotina</taxon>
        <taxon>Sordariomycetes</taxon>
        <taxon>Hypocreomycetidae</taxon>
        <taxon>Hypocreales</taxon>
        <taxon>Nectriaceae</taxon>
        <taxon>Fusarium</taxon>
        <taxon>Fusarium solani species complex</taxon>
    </lineage>
</organism>
<dbReference type="PANTHER" id="PTHR24198:SF165">
    <property type="entry name" value="ANKYRIN REPEAT-CONTAINING PROTEIN-RELATED"/>
    <property type="match status" value="1"/>
</dbReference>
<feature type="repeat" description="ANK" evidence="3">
    <location>
        <begin position="105"/>
        <end position="133"/>
    </location>
</feature>
<sequence>MSLDSLPVELLQSLEPFCDHRQLAALAQLNHHFHEIFNPLLYQHNAFKEDPSKSCVIWAAKHDSLSTIKLAFAHGASMKAIDAYTVEHIRTLYERQPGAEPCGGPLHIAVQNNFKDLTLFLLNNGARLDVPSYALCDCRGVRHDPKWYPLHFAICHADEGMVSLLLEHGAYFSLKGVPGLRCAIQCASHSILDALLQHDNFDPYHQDPEGYTALSYIVNCTDFTTAREITSKLADRGIPLDVMGVTGSTALADLVEARHLKAAIELLERGADPTISDWGDRGIGLFSEICCNPKVSDAIDEADQEPKAREFREDRRRLVSLILANGVDPNRRLGHGAAPFSKPLFWVLMELRDVECVRILLDAGAEIKSAFFENYETRCESLLRVFFELFGKRDPNALQKWDPITIGLDPYKECLCLLLERGARIDSLDGEWSALSKTCELATSDMGPVALEFLVDNATFRNVELEHVELLRSQWKRNENVARTSSRRFMFLTALTEKDRSRNVK</sequence>
<keyword evidence="2 3" id="KW-0040">ANK repeat</keyword>
<proteinExistence type="predicted"/>
<keyword evidence="1" id="KW-0677">Repeat</keyword>
<dbReference type="AlphaFoldDB" id="A0A9P9GJ35"/>
<dbReference type="PANTHER" id="PTHR24198">
    <property type="entry name" value="ANKYRIN REPEAT AND PROTEIN KINASE DOMAIN-CONTAINING PROTEIN"/>
    <property type="match status" value="1"/>
</dbReference>
<evidence type="ECO:0000256" key="1">
    <source>
        <dbReference type="ARBA" id="ARBA00022737"/>
    </source>
</evidence>
<evidence type="ECO:0000256" key="2">
    <source>
        <dbReference type="ARBA" id="ARBA00023043"/>
    </source>
</evidence>
<dbReference type="InterPro" id="IPR002110">
    <property type="entry name" value="Ankyrin_rpt"/>
</dbReference>
<name>A0A9P9GJ35_FUSSL</name>
<dbReference type="EMBL" id="JAGTJS010000020">
    <property type="protein sequence ID" value="KAH7240498.1"/>
    <property type="molecule type" value="Genomic_DNA"/>
</dbReference>
<accession>A0A9P9GJ35</accession>
<comment type="caution">
    <text evidence="4">The sequence shown here is derived from an EMBL/GenBank/DDBJ whole genome shotgun (WGS) entry which is preliminary data.</text>
</comment>
<dbReference type="PROSITE" id="PS50088">
    <property type="entry name" value="ANK_REPEAT"/>
    <property type="match status" value="1"/>
</dbReference>
<protein>
    <submittedName>
        <fullName evidence="4">Ankyrin repeat-containing domain protein</fullName>
    </submittedName>
</protein>
<dbReference type="SMART" id="SM00248">
    <property type="entry name" value="ANK"/>
    <property type="match status" value="7"/>
</dbReference>
<gene>
    <name evidence="4" type="ORF">B0J15DRAFT_568460</name>
</gene>
<evidence type="ECO:0000313" key="5">
    <source>
        <dbReference type="Proteomes" id="UP000736672"/>
    </source>
</evidence>
<dbReference type="SUPFAM" id="SSF48403">
    <property type="entry name" value="Ankyrin repeat"/>
    <property type="match status" value="1"/>
</dbReference>